<dbReference type="Pfam" id="PF00882">
    <property type="entry name" value="Zn_dep_PLPC"/>
    <property type="match status" value="1"/>
</dbReference>
<dbReference type="STRING" id="1592317.DPF_0164"/>
<comment type="caution">
    <text evidence="2">The sequence shown here is derived from an EMBL/GenBank/DDBJ whole genome shotgun (WGS) entry which is preliminary data.</text>
</comment>
<accession>A0A194AE53</accession>
<evidence type="ECO:0000313" key="2">
    <source>
        <dbReference type="EMBL" id="GAU07480.1"/>
    </source>
</evidence>
<keyword evidence="3" id="KW-1185">Reference proteome</keyword>
<dbReference type="OrthoDB" id="9786483at2"/>
<sequence length="302" mass="33374">MRQTIRILFLGILILLVFAPMAHAWGIGVHMAIGNHILDHLGLIAPAIAAVLTKHPRSFLYGCLSADIFIGKGCRTTSTHSHNWSVGNRLLDLAPSDQLKAYAYGYLSHLAADTVAHNFYVPNMLAMTPGSGKWNHVYIEMQADMHVAWNPTEAQELFKSKHQGADKTLLAATAKKPFPFYLKKQLFRGSVLASGQKSWNVSLGLMGQVIPRATDPVYLDQMVVLSRNAVCDFLCDPENAAVLDLDPVGTRNLRSAHVGRKKRNKTLRQGKSLPVFPIPLKLRDLVPGRLNRPTWLLAANDS</sequence>
<dbReference type="AlphaFoldDB" id="A0A194AE53"/>
<gene>
    <name evidence="2" type="ORF">DPF_0164</name>
</gene>
<proteinExistence type="predicted"/>
<dbReference type="RefSeq" id="WP_069856980.1">
    <property type="nucleotide sequence ID" value="NZ_BDFE01000004.1"/>
</dbReference>
<evidence type="ECO:0000259" key="1">
    <source>
        <dbReference type="Pfam" id="PF00882"/>
    </source>
</evidence>
<evidence type="ECO:0000313" key="3">
    <source>
        <dbReference type="Proteomes" id="UP000095200"/>
    </source>
</evidence>
<reference evidence="3" key="1">
    <citation type="submission" date="2016-06" db="EMBL/GenBank/DDBJ databases">
        <title>Draft genome sequence of Desulfoplanes formicivorans strain Pf12B.</title>
        <authorList>
            <person name="Watanabe M."/>
            <person name="Kojima H."/>
            <person name="Fukui M."/>
        </authorList>
    </citation>
    <scope>NUCLEOTIDE SEQUENCE [LARGE SCALE GENOMIC DNA]</scope>
    <source>
        <strain evidence="3">Pf12B</strain>
    </source>
</reference>
<feature type="domain" description="Phospholipase C/D" evidence="1">
    <location>
        <begin position="29"/>
        <end position="167"/>
    </location>
</feature>
<name>A0A194AE53_9BACT</name>
<protein>
    <recommendedName>
        <fullName evidence="1">Phospholipase C/D domain-containing protein</fullName>
    </recommendedName>
</protein>
<dbReference type="EMBL" id="BDFE01000004">
    <property type="protein sequence ID" value="GAU07480.1"/>
    <property type="molecule type" value="Genomic_DNA"/>
</dbReference>
<dbReference type="InterPro" id="IPR029002">
    <property type="entry name" value="PLPC/GPLD1"/>
</dbReference>
<organism evidence="2 3">
    <name type="scientific">Desulfoplanes formicivorans</name>
    <dbReference type="NCBI Taxonomy" id="1592317"/>
    <lineage>
        <taxon>Bacteria</taxon>
        <taxon>Pseudomonadati</taxon>
        <taxon>Thermodesulfobacteriota</taxon>
        <taxon>Desulfovibrionia</taxon>
        <taxon>Desulfovibrionales</taxon>
        <taxon>Desulfoplanaceae</taxon>
        <taxon>Desulfoplanes</taxon>
    </lineage>
</organism>
<dbReference type="Proteomes" id="UP000095200">
    <property type="component" value="Unassembled WGS sequence"/>
</dbReference>